<evidence type="ECO:0000256" key="1">
    <source>
        <dbReference type="SAM" id="MobiDB-lite"/>
    </source>
</evidence>
<sequence length="348" mass="38406">MAVALPPKLAHLREAIELKPLQQNVLQDMQMIGEGESGPVFAANDVLKRRRVAIKSIRFTTDPDAEPSARLLGLVKEVSVWRRCRHVNILDLYSTVLTDNAIWLVHELADRSLADLIALKDDGVVLKEPEMSRVLCDMVEGLQFLHSKSITHHDVRSDNVMISSTGVCKLSDFTHAAELSAGVRSRHSVIGTPYWMAPEVIKGKSYGITTPSDVWSLGVVLWEMIEGQPPRVEFPPLRAIMLTAEKGLPALRDPGSLSHELKLFLHWATEMDANKRPTAETLAMSDFLADPCSRASIVALLEKARTVEMEASAGEEEAETDGERRDGDSGTHGLRRRGSWSSDSTTKG</sequence>
<dbReference type="OrthoDB" id="2553267at2759"/>
<dbReference type="GO" id="GO:0005737">
    <property type="term" value="C:cytoplasm"/>
    <property type="evidence" value="ECO:0007669"/>
    <property type="project" value="TreeGrafter"/>
</dbReference>
<dbReference type="InterPro" id="IPR050285">
    <property type="entry name" value="STE20_Ser/Thr_kinase"/>
</dbReference>
<evidence type="ECO:0000313" key="3">
    <source>
        <dbReference type="EMBL" id="EST09122.1"/>
    </source>
</evidence>
<dbReference type="InterPro" id="IPR008266">
    <property type="entry name" value="Tyr_kinase_AS"/>
</dbReference>
<evidence type="ECO:0000259" key="2">
    <source>
        <dbReference type="PROSITE" id="PS50011"/>
    </source>
</evidence>
<dbReference type="GO" id="GO:0005524">
    <property type="term" value="F:ATP binding"/>
    <property type="evidence" value="ECO:0007669"/>
    <property type="project" value="InterPro"/>
</dbReference>
<dbReference type="EMBL" id="KI545854">
    <property type="protein sequence ID" value="EST09122.1"/>
    <property type="molecule type" value="Genomic_DNA"/>
</dbReference>
<dbReference type="InterPro" id="IPR000719">
    <property type="entry name" value="Prot_kinase_dom"/>
</dbReference>
<dbReference type="AlphaFoldDB" id="V5GT95"/>
<dbReference type="PROSITE" id="PS50011">
    <property type="entry name" value="PROTEIN_KINASE_DOM"/>
    <property type="match status" value="1"/>
</dbReference>
<reference evidence="4" key="1">
    <citation type="journal article" date="2013" name="Genome Announc.">
        <title>Draft genome sequence of Pseudozyma brasiliensis sp. nov. strain GHG001, a high producer of endo-1,4-xylanase isolated from an insect pest of sugarcane.</title>
        <authorList>
            <person name="Oliveira J.V.D.C."/>
            <person name="dos Santos R.A.C."/>
            <person name="Borges T.A."/>
            <person name="Riano-Pachon D.M."/>
            <person name="Goldman G.H."/>
        </authorList>
    </citation>
    <scope>NUCLEOTIDE SEQUENCE [LARGE SCALE GENOMIC DNA]</scope>
    <source>
        <strain evidence="4">GHG001</strain>
    </source>
</reference>
<dbReference type="eggNOG" id="KOG0578">
    <property type="taxonomic scope" value="Eukaryota"/>
</dbReference>
<dbReference type="InterPro" id="IPR011009">
    <property type="entry name" value="Kinase-like_dom_sf"/>
</dbReference>
<dbReference type="GeneID" id="27416996"/>
<feature type="domain" description="Protein kinase" evidence="2">
    <location>
        <begin position="26"/>
        <end position="288"/>
    </location>
</feature>
<dbReference type="STRING" id="1365824.V5GT95"/>
<organism evidence="3 4">
    <name type="scientific">Kalmanozyma brasiliensis (strain GHG001)</name>
    <name type="common">Yeast</name>
    <name type="synonym">Pseudozyma brasiliensis</name>
    <dbReference type="NCBI Taxonomy" id="1365824"/>
    <lineage>
        <taxon>Eukaryota</taxon>
        <taxon>Fungi</taxon>
        <taxon>Dikarya</taxon>
        <taxon>Basidiomycota</taxon>
        <taxon>Ustilaginomycotina</taxon>
        <taxon>Ustilaginomycetes</taxon>
        <taxon>Ustilaginales</taxon>
        <taxon>Ustilaginaceae</taxon>
        <taxon>Kalmanozyma</taxon>
    </lineage>
</organism>
<accession>V5GT95</accession>
<dbReference type="GO" id="GO:0043408">
    <property type="term" value="P:regulation of MAPK cascade"/>
    <property type="evidence" value="ECO:0007669"/>
    <property type="project" value="TreeGrafter"/>
</dbReference>
<keyword evidence="3" id="KW-0808">Transferase</keyword>
<dbReference type="HOGENOM" id="CLU_000288_63_23_1"/>
<dbReference type="PROSITE" id="PS00109">
    <property type="entry name" value="PROTEIN_KINASE_TYR"/>
    <property type="match status" value="1"/>
</dbReference>
<protein>
    <submittedName>
        <fullName evidence="3">Protein kinase</fullName>
    </submittedName>
</protein>
<name>V5GT95_KALBG</name>
<keyword evidence="4" id="KW-1185">Reference proteome</keyword>
<feature type="region of interest" description="Disordered" evidence="1">
    <location>
        <begin position="309"/>
        <end position="348"/>
    </location>
</feature>
<dbReference type="PANTHER" id="PTHR48015:SF35">
    <property type="entry name" value="SERINE_THREONINE-PROTEIN KINASE PAK"/>
    <property type="match status" value="1"/>
</dbReference>
<dbReference type="Proteomes" id="UP000019377">
    <property type="component" value="Unassembled WGS sequence"/>
</dbReference>
<gene>
    <name evidence="3" type="ORF">PSEUBRA_SCAF12g01736</name>
</gene>
<dbReference type="SUPFAM" id="SSF56112">
    <property type="entry name" value="Protein kinase-like (PK-like)"/>
    <property type="match status" value="1"/>
</dbReference>
<dbReference type="Pfam" id="PF00069">
    <property type="entry name" value="Pkinase"/>
    <property type="match status" value="1"/>
</dbReference>
<proteinExistence type="predicted"/>
<keyword evidence="3" id="KW-0418">Kinase</keyword>
<dbReference type="Gene3D" id="1.10.510.10">
    <property type="entry name" value="Transferase(Phosphotransferase) domain 1"/>
    <property type="match status" value="1"/>
</dbReference>
<dbReference type="GO" id="GO:0035556">
    <property type="term" value="P:intracellular signal transduction"/>
    <property type="evidence" value="ECO:0007669"/>
    <property type="project" value="TreeGrafter"/>
</dbReference>
<evidence type="ECO:0000313" key="4">
    <source>
        <dbReference type="Proteomes" id="UP000019377"/>
    </source>
</evidence>
<feature type="compositionally biased region" description="Polar residues" evidence="1">
    <location>
        <begin position="339"/>
        <end position="348"/>
    </location>
</feature>
<dbReference type="OMA" id="KMRPFES"/>
<dbReference type="GO" id="GO:0004674">
    <property type="term" value="F:protein serine/threonine kinase activity"/>
    <property type="evidence" value="ECO:0007669"/>
    <property type="project" value="TreeGrafter"/>
</dbReference>
<dbReference type="PANTHER" id="PTHR48015">
    <property type="entry name" value="SERINE/THREONINE-PROTEIN KINASE TAO"/>
    <property type="match status" value="1"/>
</dbReference>